<proteinExistence type="predicted"/>
<dbReference type="Gene3D" id="1.10.10.60">
    <property type="entry name" value="Homeodomain-like"/>
    <property type="match status" value="1"/>
</dbReference>
<dbReference type="PANTHER" id="PTHR30055">
    <property type="entry name" value="HTH-TYPE TRANSCRIPTIONAL REGULATOR RUTR"/>
    <property type="match status" value="1"/>
</dbReference>
<dbReference type="InterPro" id="IPR001647">
    <property type="entry name" value="HTH_TetR"/>
</dbReference>
<dbReference type="GO" id="GO:0000976">
    <property type="term" value="F:transcription cis-regulatory region binding"/>
    <property type="evidence" value="ECO:0007669"/>
    <property type="project" value="TreeGrafter"/>
</dbReference>
<evidence type="ECO:0000313" key="6">
    <source>
        <dbReference type="EMBL" id="SDF73454.1"/>
    </source>
</evidence>
<dbReference type="GO" id="GO:0003700">
    <property type="term" value="F:DNA-binding transcription factor activity"/>
    <property type="evidence" value="ECO:0007669"/>
    <property type="project" value="TreeGrafter"/>
</dbReference>
<keyword evidence="2 4" id="KW-0238">DNA-binding</keyword>
<feature type="domain" description="HTH tetR-type" evidence="5">
    <location>
        <begin position="4"/>
        <end position="64"/>
    </location>
</feature>
<reference evidence="7" key="1">
    <citation type="submission" date="2016-10" db="EMBL/GenBank/DDBJ databases">
        <authorList>
            <person name="Varghese N."/>
            <person name="Submissions S."/>
        </authorList>
    </citation>
    <scope>NUCLEOTIDE SEQUENCE [LARGE SCALE GENOMIC DNA]</scope>
    <source>
        <strain evidence="7">CGMCC 4.3506</strain>
    </source>
</reference>
<evidence type="ECO:0000256" key="1">
    <source>
        <dbReference type="ARBA" id="ARBA00023015"/>
    </source>
</evidence>
<dbReference type="EMBL" id="FNCC01000003">
    <property type="protein sequence ID" value="SDF73454.1"/>
    <property type="molecule type" value="Genomic_DNA"/>
</dbReference>
<evidence type="ECO:0000256" key="3">
    <source>
        <dbReference type="ARBA" id="ARBA00023163"/>
    </source>
</evidence>
<evidence type="ECO:0000313" key="7">
    <source>
        <dbReference type="Proteomes" id="UP000199623"/>
    </source>
</evidence>
<organism evidence="6 7">
    <name type="scientific">Lentzea fradiae</name>
    <dbReference type="NCBI Taxonomy" id="200378"/>
    <lineage>
        <taxon>Bacteria</taxon>
        <taxon>Bacillati</taxon>
        <taxon>Actinomycetota</taxon>
        <taxon>Actinomycetes</taxon>
        <taxon>Pseudonocardiales</taxon>
        <taxon>Pseudonocardiaceae</taxon>
        <taxon>Lentzea</taxon>
    </lineage>
</organism>
<dbReference type="Gene3D" id="1.10.357.10">
    <property type="entry name" value="Tetracycline Repressor, domain 2"/>
    <property type="match status" value="1"/>
</dbReference>
<dbReference type="SUPFAM" id="SSF46689">
    <property type="entry name" value="Homeodomain-like"/>
    <property type="match status" value="1"/>
</dbReference>
<dbReference type="InterPro" id="IPR025996">
    <property type="entry name" value="MT1864/Rv1816-like_C"/>
</dbReference>
<feature type="DNA-binding region" description="H-T-H motif" evidence="4">
    <location>
        <begin position="27"/>
        <end position="46"/>
    </location>
</feature>
<dbReference type="PANTHER" id="PTHR30055:SF239">
    <property type="entry name" value="TRANSCRIPTIONAL REGULATORY PROTEIN"/>
    <property type="match status" value="1"/>
</dbReference>
<dbReference type="Proteomes" id="UP000199623">
    <property type="component" value="Unassembled WGS sequence"/>
</dbReference>
<keyword evidence="1" id="KW-0805">Transcription regulation</keyword>
<gene>
    <name evidence="6" type="ORF">SAMN05216553_10321</name>
</gene>
<dbReference type="Pfam" id="PF00440">
    <property type="entry name" value="TetR_N"/>
    <property type="match status" value="1"/>
</dbReference>
<dbReference type="InterPro" id="IPR009057">
    <property type="entry name" value="Homeodomain-like_sf"/>
</dbReference>
<name>A0A1G7NHA8_9PSEU</name>
<dbReference type="InterPro" id="IPR050109">
    <property type="entry name" value="HTH-type_TetR-like_transc_reg"/>
</dbReference>
<keyword evidence="7" id="KW-1185">Reference proteome</keyword>
<dbReference type="Pfam" id="PF13305">
    <property type="entry name" value="TetR_C_33"/>
    <property type="match status" value="1"/>
</dbReference>
<dbReference type="STRING" id="200378.SAMN05216553_10321"/>
<dbReference type="RefSeq" id="WP_245743775.1">
    <property type="nucleotide sequence ID" value="NZ_FNCC01000003.1"/>
</dbReference>
<evidence type="ECO:0000256" key="4">
    <source>
        <dbReference type="PROSITE-ProRule" id="PRU00335"/>
    </source>
</evidence>
<protein>
    <submittedName>
        <fullName evidence="6">Transcriptional regulator, TetR family</fullName>
    </submittedName>
</protein>
<evidence type="ECO:0000256" key="2">
    <source>
        <dbReference type="ARBA" id="ARBA00023125"/>
    </source>
</evidence>
<dbReference type="PROSITE" id="PS50977">
    <property type="entry name" value="HTH_TETR_2"/>
    <property type="match status" value="1"/>
</dbReference>
<dbReference type="InterPro" id="IPR036271">
    <property type="entry name" value="Tet_transcr_reg_TetR-rel_C_sf"/>
</dbReference>
<keyword evidence="3" id="KW-0804">Transcription</keyword>
<dbReference type="AlphaFoldDB" id="A0A1G7NHA8"/>
<sequence length="194" mass="20519">MRAPLTAAVVVAEAADLADEAGFEAVTLSAVARRLGVQAPSLYSHVRDLEAVRDGVTALALGELADRVGAAIAGRSGLAALRGYAAAHREYARRSPGRWQSLQRRAGEDVVRSAAARRVSAQAGAVLRGYPVPGDEHVHAVRVLGSTINGFLALERSGNFDHSDPAPEESWDRTVVALDSLLRAWPVPAEQETP</sequence>
<evidence type="ECO:0000259" key="5">
    <source>
        <dbReference type="PROSITE" id="PS50977"/>
    </source>
</evidence>
<dbReference type="SUPFAM" id="SSF48498">
    <property type="entry name" value="Tetracyclin repressor-like, C-terminal domain"/>
    <property type="match status" value="1"/>
</dbReference>
<accession>A0A1G7NHA8</accession>